<dbReference type="EMBL" id="PUHQ01000018">
    <property type="protein sequence ID" value="KAG0663713.1"/>
    <property type="molecule type" value="Genomic_DNA"/>
</dbReference>
<dbReference type="Gene3D" id="1.50.10.10">
    <property type="match status" value="1"/>
</dbReference>
<feature type="region of interest" description="Disordered" evidence="10">
    <location>
        <begin position="343"/>
        <end position="388"/>
    </location>
</feature>
<keyword evidence="5" id="KW-0119">Carbohydrate metabolism</keyword>
<evidence type="ECO:0000256" key="3">
    <source>
        <dbReference type="ARBA" id="ARBA00012593"/>
    </source>
</evidence>
<evidence type="ECO:0000259" key="11">
    <source>
        <dbReference type="Pfam" id="PF00723"/>
    </source>
</evidence>
<dbReference type="OrthoDB" id="6123450at2759"/>
<feature type="compositionally biased region" description="Gly residues" evidence="10">
    <location>
        <begin position="28"/>
        <end position="42"/>
    </location>
</feature>
<evidence type="ECO:0000313" key="12">
    <source>
        <dbReference type="EMBL" id="KAG0663713.1"/>
    </source>
</evidence>
<dbReference type="InterPro" id="IPR012341">
    <property type="entry name" value="6hp_glycosidase-like_sf"/>
</dbReference>
<reference evidence="12 13" key="1">
    <citation type="submission" date="2020-11" db="EMBL/GenBank/DDBJ databases">
        <title>Kefir isolates.</title>
        <authorList>
            <person name="Marcisauskas S."/>
            <person name="Kim Y."/>
            <person name="Blasche S."/>
        </authorList>
    </citation>
    <scope>NUCLEOTIDE SEQUENCE [LARGE SCALE GENOMIC DNA]</scope>
    <source>
        <strain evidence="12 13">KR</strain>
    </source>
</reference>
<dbReference type="InterPro" id="IPR000165">
    <property type="entry name" value="Glucoamylase"/>
</dbReference>
<feature type="domain" description="GH15-like" evidence="11">
    <location>
        <begin position="112"/>
        <end position="647"/>
    </location>
</feature>
<dbReference type="Pfam" id="PF00723">
    <property type="entry name" value="Glyco_hydro_15"/>
    <property type="match status" value="1"/>
</dbReference>
<keyword evidence="7" id="KW-0624">Polysaccharide degradation</keyword>
<dbReference type="InterPro" id="IPR008928">
    <property type="entry name" value="6-hairpin_glycosidase_sf"/>
</dbReference>
<organism evidence="12 13">
    <name type="scientific">Rhodotorula mucilaginosa</name>
    <name type="common">Yeast</name>
    <name type="synonym">Rhodotorula rubra</name>
    <dbReference type="NCBI Taxonomy" id="5537"/>
    <lineage>
        <taxon>Eukaryota</taxon>
        <taxon>Fungi</taxon>
        <taxon>Dikarya</taxon>
        <taxon>Basidiomycota</taxon>
        <taxon>Pucciniomycotina</taxon>
        <taxon>Microbotryomycetes</taxon>
        <taxon>Sporidiobolales</taxon>
        <taxon>Sporidiobolaceae</taxon>
        <taxon>Rhodotorula</taxon>
    </lineage>
</organism>
<proteinExistence type="inferred from homology"/>
<name>A0A9P6W6S8_RHOMI</name>
<keyword evidence="13" id="KW-1185">Reference proteome</keyword>
<feature type="region of interest" description="Disordered" evidence="10">
    <location>
        <begin position="593"/>
        <end position="624"/>
    </location>
</feature>
<evidence type="ECO:0000256" key="9">
    <source>
        <dbReference type="ARBA" id="ARBA00033473"/>
    </source>
</evidence>
<dbReference type="GO" id="GO:0004339">
    <property type="term" value="F:glucan 1,4-alpha-glucosidase activity"/>
    <property type="evidence" value="ECO:0007669"/>
    <property type="project" value="UniProtKB-EC"/>
</dbReference>
<dbReference type="InterPro" id="IPR011613">
    <property type="entry name" value="GH15-like"/>
</dbReference>
<keyword evidence="6" id="KW-0326">Glycosidase</keyword>
<evidence type="ECO:0000256" key="5">
    <source>
        <dbReference type="ARBA" id="ARBA00023277"/>
    </source>
</evidence>
<evidence type="ECO:0000256" key="1">
    <source>
        <dbReference type="ARBA" id="ARBA00001863"/>
    </source>
</evidence>
<evidence type="ECO:0000256" key="10">
    <source>
        <dbReference type="SAM" id="MobiDB-lite"/>
    </source>
</evidence>
<dbReference type="AlphaFoldDB" id="A0A9P6W6S8"/>
<dbReference type="PANTHER" id="PTHR31616">
    <property type="entry name" value="TREHALASE"/>
    <property type="match status" value="1"/>
</dbReference>
<feature type="region of interest" description="Disordered" evidence="10">
    <location>
        <begin position="9"/>
        <end position="78"/>
    </location>
</feature>
<comment type="caution">
    <text evidence="12">The sequence shown here is derived from an EMBL/GenBank/DDBJ whole genome shotgun (WGS) entry which is preliminary data.</text>
</comment>
<gene>
    <name evidence="12" type="primary">SGA1</name>
    <name evidence="12" type="ORF">C6P46_002282</name>
</gene>
<evidence type="ECO:0000256" key="8">
    <source>
        <dbReference type="ARBA" id="ARBA00033442"/>
    </source>
</evidence>
<comment type="catalytic activity">
    <reaction evidence="1">
        <text>Hydrolysis of terminal (1-&gt;4)-linked alpha-D-glucose residues successively from non-reducing ends of the chains with release of beta-D-glucose.</text>
        <dbReference type="EC" id="3.2.1.3"/>
    </reaction>
</comment>
<evidence type="ECO:0000256" key="4">
    <source>
        <dbReference type="ARBA" id="ARBA00022801"/>
    </source>
</evidence>
<evidence type="ECO:0000256" key="2">
    <source>
        <dbReference type="ARBA" id="ARBA00006188"/>
    </source>
</evidence>
<dbReference type="GO" id="GO:0000324">
    <property type="term" value="C:fungal-type vacuole"/>
    <property type="evidence" value="ECO:0007669"/>
    <property type="project" value="TreeGrafter"/>
</dbReference>
<feature type="compositionally biased region" description="Basic and acidic residues" evidence="10">
    <location>
        <begin position="56"/>
        <end position="70"/>
    </location>
</feature>
<evidence type="ECO:0000256" key="6">
    <source>
        <dbReference type="ARBA" id="ARBA00023295"/>
    </source>
</evidence>
<sequence>MQKVLRFLRLGPKPVRRKSHIHEEQDAAGGGPGGGPCVGGATDGSESATPAAASNKVEESAPKNHADGKHVATAHKIRKAEPNPLVKLPLEEFIARQTPFAWERLTANIFPEGTTPGCVVASPSKALPDYWYQWTRDSAVCERVIVERYVDEGRAEDWKRLEEYVEASRIMQHKQTVLGGFQNGGLGEVKYHVDYEPFTGPWGRPQPDGPGSRIITLATLAIYLLTTGDEQKIAYVKRALYPGTPSEGIEYAGVIKGDLEYVATSWRKYGFDLWEEVSGRHFYTLLTLRTALFLGARLATQLGDVSASTRYMAAADEIDPYLRRFWDDERGIMKVTIDFGKEPEAGAHSGTSDGHDSVVAQQQQQEQQAQTQQATKAEKEEETGVDAEWHKLEKVVKADETHGKTSGLDTAVILAVLHAGRGTPWARITTGIDAVADPPFENASKVLSTLVELMDQFSVRYPLNAGRRANGQAVALGRYDEDVYDGVHMSVAHPWYLCTLGAAEFLFLLVSDLTAMTRSPTPPTMLPLTPLLHSTLTRLLPTLSPPLPAVNSALSPSDPAFKALVCALLTLGDSFISIVQEFVGQGGHLSEQFERDGVPRGSEPHEGGLIEDSKRDYSDGKNGEGEVEAIGRGATDLSWSYAAWITCLDERQRAVIGAERAGLTTAAGKGKAVAAL</sequence>
<accession>A0A9P6W6S8</accession>
<feature type="compositionally biased region" description="Low complexity" evidence="10">
    <location>
        <begin position="360"/>
        <end position="375"/>
    </location>
</feature>
<dbReference type="PRINTS" id="PR00736">
    <property type="entry name" value="GLHYDRLASE15"/>
</dbReference>
<dbReference type="SUPFAM" id="SSF48208">
    <property type="entry name" value="Six-hairpin glycosidases"/>
    <property type="match status" value="1"/>
</dbReference>
<dbReference type="Proteomes" id="UP000777482">
    <property type="component" value="Unassembled WGS sequence"/>
</dbReference>
<evidence type="ECO:0000313" key="13">
    <source>
        <dbReference type="Proteomes" id="UP000777482"/>
    </source>
</evidence>
<dbReference type="EC" id="3.2.1.3" evidence="3"/>
<protein>
    <recommendedName>
        <fullName evidence="3">glucan 1,4-alpha-glucosidase</fullName>
        <ecNumber evidence="3">3.2.1.3</ecNumber>
    </recommendedName>
    <alternativeName>
        <fullName evidence="9">1,4-alpha-D-glucan glucohydrolase</fullName>
    </alternativeName>
    <alternativeName>
        <fullName evidence="8">Glucan 1,4-alpha-glucosidase</fullName>
    </alternativeName>
</protein>
<dbReference type="GO" id="GO:0000272">
    <property type="term" value="P:polysaccharide catabolic process"/>
    <property type="evidence" value="ECO:0007669"/>
    <property type="project" value="UniProtKB-KW"/>
</dbReference>
<evidence type="ECO:0000256" key="7">
    <source>
        <dbReference type="ARBA" id="ARBA00023326"/>
    </source>
</evidence>
<keyword evidence="4" id="KW-0378">Hydrolase</keyword>
<dbReference type="PANTHER" id="PTHR31616:SF9">
    <property type="entry name" value="GLUCOAMYLASE, INTRACELLULAR SPORULATION-SPECIFIC"/>
    <property type="match status" value="1"/>
</dbReference>
<comment type="similarity">
    <text evidence="2">Belongs to the glycosyl hydrolase 15 family.</text>
</comment>